<dbReference type="GO" id="GO:0006606">
    <property type="term" value="P:protein import into nucleus"/>
    <property type="evidence" value="ECO:0007669"/>
    <property type="project" value="TreeGrafter"/>
</dbReference>
<proteinExistence type="predicted"/>
<reference evidence="1 2" key="1">
    <citation type="journal article" date="2015" name="Genome Biol. Evol.">
        <title>Comparative Genomics of a Bacterivorous Green Alga Reveals Evolutionary Causalities and Consequences of Phago-Mixotrophic Mode of Nutrition.</title>
        <authorList>
            <person name="Burns J.A."/>
            <person name="Paasch A."/>
            <person name="Narechania A."/>
            <person name="Kim E."/>
        </authorList>
    </citation>
    <scope>NUCLEOTIDE SEQUENCE [LARGE SCALE GENOMIC DNA]</scope>
    <source>
        <strain evidence="1 2">PLY_AMNH</strain>
    </source>
</reference>
<accession>A0AAE0GVS9</accession>
<evidence type="ECO:0000313" key="2">
    <source>
        <dbReference type="Proteomes" id="UP001190700"/>
    </source>
</evidence>
<comment type="caution">
    <text evidence="1">The sequence shown here is derived from an EMBL/GenBank/DDBJ whole genome shotgun (WGS) entry which is preliminary data.</text>
</comment>
<evidence type="ECO:0000313" key="1">
    <source>
        <dbReference type="EMBL" id="KAK3284346.1"/>
    </source>
</evidence>
<dbReference type="PANTHER" id="PTHR12363:SF54">
    <property type="entry name" value="NUCLEAR TRANSPORT RECEPTOR"/>
    <property type="match status" value="1"/>
</dbReference>
<dbReference type="PANTHER" id="PTHR12363">
    <property type="entry name" value="TRANSPORTIN 3 AND IMPORTIN 13"/>
    <property type="match status" value="1"/>
</dbReference>
<dbReference type="InterPro" id="IPR051345">
    <property type="entry name" value="Importin_beta-like_NTR"/>
</dbReference>
<dbReference type="Gene3D" id="1.25.10.10">
    <property type="entry name" value="Leucine-rich Repeat Variant"/>
    <property type="match status" value="1"/>
</dbReference>
<organism evidence="1 2">
    <name type="scientific">Cymbomonas tetramitiformis</name>
    <dbReference type="NCBI Taxonomy" id="36881"/>
    <lineage>
        <taxon>Eukaryota</taxon>
        <taxon>Viridiplantae</taxon>
        <taxon>Chlorophyta</taxon>
        <taxon>Pyramimonadophyceae</taxon>
        <taxon>Pyramimonadales</taxon>
        <taxon>Pyramimonadaceae</taxon>
        <taxon>Cymbomonas</taxon>
    </lineage>
</organism>
<gene>
    <name evidence="1" type="ORF">CYMTET_7992</name>
</gene>
<dbReference type="EMBL" id="LGRX02002313">
    <property type="protein sequence ID" value="KAK3284346.1"/>
    <property type="molecule type" value="Genomic_DNA"/>
</dbReference>
<dbReference type="GO" id="GO:0005737">
    <property type="term" value="C:cytoplasm"/>
    <property type="evidence" value="ECO:0007669"/>
    <property type="project" value="TreeGrafter"/>
</dbReference>
<evidence type="ECO:0008006" key="3">
    <source>
        <dbReference type="Google" id="ProtNLM"/>
    </source>
</evidence>
<dbReference type="AlphaFoldDB" id="A0AAE0GVS9"/>
<name>A0AAE0GVS9_9CHLO</name>
<dbReference type="SUPFAM" id="SSF48371">
    <property type="entry name" value="ARM repeat"/>
    <property type="match status" value="1"/>
</dbReference>
<sequence length="811" mass="85767">MAEAPSVAQVAQAVLVACAGTDPSQQREANQWLMGYAQSQAAWETALNMIACGQPTEVEFYMSNMLLSKVKNEWLRLPPEAKNQLTQAVFGKVQALASTPGAASVVITRLCLVMAASAALSGVDAAVTFMQQALSLGASGNATIAIGLLSAIAEEIESSERTSRQQMVGAVSAHLADILGLIEAGAAAGGRSLGDSLQCLQAWMKLDPRGAGGSLLSLNQLHTMRPGCLQVLLAALACQEDAAFEAAVETLIVMLQAGAAGEEAVAGTIMNTVLSHQATALDPNNTEEHARGLTRVGVALIEHSGASIAAGQGSSLALTQFMMNSAKHPERVVSEASMDYFLCLNTFPLQERHPEHQMPLFQQLLEVVMVKAAYPSDFTSWAECCDDDADSFNRYREQVLTDILDTVYSQLRLGYLQIVWSSLQAATTWQAAEAAIFAFRAVNLAVKSWIYNARASEQNPGIAADREQSSACLEGLFTRVTTEGEGGLLSSHPMVMNEVAKLLGNYAQWFGSAPSAPVHGALSTLLRGLRIPDVWTVASNAFRNICSRCERKLQDGGSLAGLIEASEQCLPPVGSVDAAVPGQEERSAVVQGLARIISGLTAADCSSAGLRLITPLTARIQHLTPVPAGTTPSPLQRDALALEMMLFGEAIRFFDKFSDGAGVQQPAMAMLEAAWPALDTVVKTPTWQEQGGVMEALCNVYMRSLSSTKVEAPSTPSAHNPSAAPSIAALPSPSDPLIYSSLCTALPLAGPLRAVSIPHVADKNWCCFPCPSTDSLESPLQSSPHSPLILPSLPSDFHGASPVGTRSCKRC</sequence>
<protein>
    <recommendedName>
        <fullName evidence="3">Importin N-terminal domain-containing protein</fullName>
    </recommendedName>
</protein>
<dbReference type="InterPro" id="IPR011989">
    <property type="entry name" value="ARM-like"/>
</dbReference>
<keyword evidence="2" id="KW-1185">Reference proteome</keyword>
<dbReference type="Proteomes" id="UP001190700">
    <property type="component" value="Unassembled WGS sequence"/>
</dbReference>
<dbReference type="InterPro" id="IPR016024">
    <property type="entry name" value="ARM-type_fold"/>
</dbReference>